<name>A0A1I5FWE4_9FIRM</name>
<evidence type="ECO:0000313" key="1">
    <source>
        <dbReference type="EMBL" id="NZA36693.1"/>
    </source>
</evidence>
<evidence type="ECO:0000313" key="2">
    <source>
        <dbReference type="Proteomes" id="UP000586254"/>
    </source>
</evidence>
<dbReference type="InterPro" id="IPR014347">
    <property type="entry name" value="Tautomerase/MIF_sf"/>
</dbReference>
<dbReference type="Pfam" id="PF01187">
    <property type="entry name" value="MIF"/>
    <property type="match status" value="1"/>
</dbReference>
<organism evidence="1 2">
    <name type="scientific">Eubacterium callanderi</name>
    <dbReference type="NCBI Taxonomy" id="53442"/>
    <lineage>
        <taxon>Bacteria</taxon>
        <taxon>Bacillati</taxon>
        <taxon>Bacillota</taxon>
        <taxon>Clostridia</taxon>
        <taxon>Eubacteriales</taxon>
        <taxon>Eubacteriaceae</taxon>
        <taxon>Eubacterium</taxon>
    </lineage>
</organism>
<dbReference type="Proteomes" id="UP000586254">
    <property type="component" value="Unassembled WGS sequence"/>
</dbReference>
<dbReference type="RefSeq" id="WP_090411098.1">
    <property type="nucleotide sequence ID" value="NZ_DBFXFH010000058.1"/>
</dbReference>
<sequence>MPYIQISLSKKLTDEEKRTLAAGVAALVPMLPGKPGDRAIVQIDDGRSLYRGGELASCAFMETRLYGKTPEPYLKVYTKKLFELFEEQLGYAGNQIYLNILELDHWGSKGSLR</sequence>
<gene>
    <name evidence="1" type="ORF">H0N91_00715</name>
</gene>
<protein>
    <submittedName>
        <fullName evidence="1">Uncharacterized protein</fullName>
    </submittedName>
</protein>
<dbReference type="SUPFAM" id="SSF55331">
    <property type="entry name" value="Tautomerase/MIF"/>
    <property type="match status" value="1"/>
</dbReference>
<dbReference type="Gene3D" id="3.30.429.10">
    <property type="entry name" value="Macrophage Migration Inhibitory Factor"/>
    <property type="match status" value="1"/>
</dbReference>
<dbReference type="InterPro" id="IPR001398">
    <property type="entry name" value="Macrophage_inhib_fac"/>
</dbReference>
<dbReference type="EMBL" id="JACCKS010000001">
    <property type="protein sequence ID" value="NZA36693.1"/>
    <property type="molecule type" value="Genomic_DNA"/>
</dbReference>
<proteinExistence type="predicted"/>
<reference evidence="1 2" key="1">
    <citation type="submission" date="2020-07" db="EMBL/GenBank/DDBJ databases">
        <title>Organ Donor 1.</title>
        <authorList>
            <person name="Marsh A.J."/>
            <person name="Azcarate-Peril M.A."/>
        </authorList>
    </citation>
    <scope>NUCLEOTIDE SEQUENCE [LARGE SCALE GENOMIC DNA]</scope>
    <source>
        <strain evidence="1 2">AMC0717</strain>
    </source>
</reference>
<dbReference type="AlphaFoldDB" id="A0A1I5FWE4"/>
<accession>A0A1I5FWE4</accession>
<comment type="caution">
    <text evidence="1">The sequence shown here is derived from an EMBL/GenBank/DDBJ whole genome shotgun (WGS) entry which is preliminary data.</text>
</comment>